<dbReference type="GO" id="GO:0006275">
    <property type="term" value="P:regulation of DNA replication"/>
    <property type="evidence" value="ECO:0007669"/>
    <property type="project" value="InterPro"/>
</dbReference>
<dbReference type="Pfam" id="PF02747">
    <property type="entry name" value="PCNA_C"/>
    <property type="match status" value="1"/>
</dbReference>
<evidence type="ECO:0000256" key="2">
    <source>
        <dbReference type="ARBA" id="ARBA00023125"/>
    </source>
</evidence>
<dbReference type="CDD" id="cd00577">
    <property type="entry name" value="PCNA"/>
    <property type="match status" value="1"/>
</dbReference>
<feature type="domain" description="Proliferating cell nuclear antigen PCNA C-terminal" evidence="5">
    <location>
        <begin position="127"/>
        <end position="242"/>
    </location>
</feature>
<evidence type="ECO:0000259" key="4">
    <source>
        <dbReference type="Pfam" id="PF00705"/>
    </source>
</evidence>
<name>A0A6H1QV73_9PHYC</name>
<dbReference type="HAMAP" id="MF_00317">
    <property type="entry name" value="DNApol_clamp_arch"/>
    <property type="match status" value="1"/>
</dbReference>
<keyword evidence="3" id="KW-0235">DNA replication</keyword>
<feature type="domain" description="Proliferating cell nuclear antigen PCNA N-terminal" evidence="4">
    <location>
        <begin position="7"/>
        <end position="122"/>
    </location>
</feature>
<dbReference type="Gene3D" id="3.70.10.10">
    <property type="match status" value="1"/>
</dbReference>
<dbReference type="InterPro" id="IPR022648">
    <property type="entry name" value="Pr_cel_nuc_antig_N"/>
</dbReference>
<dbReference type="GO" id="GO:0019985">
    <property type="term" value="P:translesion synthesis"/>
    <property type="evidence" value="ECO:0007669"/>
    <property type="project" value="TreeGrafter"/>
</dbReference>
<dbReference type="GO" id="GO:0006272">
    <property type="term" value="P:leading strand elongation"/>
    <property type="evidence" value="ECO:0007669"/>
    <property type="project" value="TreeGrafter"/>
</dbReference>
<dbReference type="SUPFAM" id="SSF55979">
    <property type="entry name" value="DNA clamp"/>
    <property type="match status" value="2"/>
</dbReference>
<evidence type="ECO:0000256" key="3">
    <source>
        <dbReference type="RuleBase" id="RU003671"/>
    </source>
</evidence>
<reference evidence="6" key="1">
    <citation type="journal article" date="2020" name="Sci. Adv.">
        <title>Virus-host coexistence in phytoplankton through the genomic lens.</title>
        <authorList>
            <person name="Yau S."/>
            <person name="Krasovec M."/>
            <person name="Benites L.F."/>
            <person name="Rombauts S."/>
            <person name="Groussin M."/>
            <person name="Vancaester E."/>
            <person name="Aury J.M."/>
            <person name="Derelle E."/>
            <person name="Desdevises Y."/>
            <person name="Escande M.L."/>
            <person name="Grimsley N."/>
            <person name="Guy J."/>
            <person name="Moreau H."/>
            <person name="Sanchez-Brosseau S."/>
            <person name="van de Peer Y."/>
            <person name="Vandepoele K."/>
            <person name="Gourbiere S."/>
            <person name="Piganeau G."/>
        </authorList>
    </citation>
    <scope>NUCLEOTIDE SEQUENCE</scope>
    <source>
        <strain evidence="6">OmV2</strain>
    </source>
</reference>
<dbReference type="GO" id="GO:0030337">
    <property type="term" value="F:DNA polymerase processivity factor activity"/>
    <property type="evidence" value="ECO:0007669"/>
    <property type="project" value="InterPro"/>
</dbReference>
<dbReference type="EMBL" id="MN688676">
    <property type="protein sequence ID" value="QIZ31157.1"/>
    <property type="molecule type" value="Genomic_DNA"/>
</dbReference>
<dbReference type="NCBIfam" id="TIGR00590">
    <property type="entry name" value="pcna"/>
    <property type="match status" value="1"/>
</dbReference>
<evidence type="ECO:0000313" key="6">
    <source>
        <dbReference type="EMBL" id="QIZ31157.1"/>
    </source>
</evidence>
<dbReference type="PRINTS" id="PR00339">
    <property type="entry name" value="PCNACYCLIN"/>
</dbReference>
<dbReference type="PANTHER" id="PTHR11352:SF0">
    <property type="entry name" value="PROLIFERATING CELL NUCLEAR ANTIGEN"/>
    <property type="match status" value="1"/>
</dbReference>
<dbReference type="PANTHER" id="PTHR11352">
    <property type="entry name" value="PROLIFERATING CELL NUCLEAR ANTIGEN"/>
    <property type="match status" value="1"/>
</dbReference>
<evidence type="ECO:0000256" key="1">
    <source>
        <dbReference type="ARBA" id="ARBA00010462"/>
    </source>
</evidence>
<sequence length="248" mass="28350">MRLVTIQASAIKSTFEVLKDILNDVNIYFRPQGMYIVTLDTARTSLIDMFLSADNFEEYRCDQEEIIAGINISNTFKLLKTITNNDVLTIEINSKEFMDIEITSESKKTSTKFQLKLLDINESRIEVPDVTMTSVTILPSADFQRLCRDMSNIGDDIEITRSGNELRLRCEGDFANQETFIECPEESPEMSGLYSLRYLNIFTKATSMCASLQIMQEEGNRFLILKYNVANLGELKFYLATKVSEDQL</sequence>
<dbReference type="InterPro" id="IPR000730">
    <property type="entry name" value="Pr_cel_nuc_antig"/>
</dbReference>
<dbReference type="Pfam" id="PF00705">
    <property type="entry name" value="PCNA_N"/>
    <property type="match status" value="1"/>
</dbReference>
<protein>
    <submittedName>
        <fullName evidence="6">Proliferating cell nuclear antigen</fullName>
    </submittedName>
</protein>
<proteinExistence type="inferred from homology"/>
<gene>
    <name evidence="6" type="ORF">orf00151</name>
</gene>
<dbReference type="InterPro" id="IPR022649">
    <property type="entry name" value="Pr_cel_nuc_antig_C"/>
</dbReference>
<accession>A0A6H1QV73</accession>
<dbReference type="InterPro" id="IPR046938">
    <property type="entry name" value="DNA_clamp_sf"/>
</dbReference>
<evidence type="ECO:0000259" key="5">
    <source>
        <dbReference type="Pfam" id="PF02747"/>
    </source>
</evidence>
<organism evidence="6">
    <name type="scientific">Ostreococcus mediterraneus virus 2</name>
    <dbReference type="NCBI Taxonomy" id="2726183"/>
    <lineage>
        <taxon>Viruses</taxon>
        <taxon>Varidnaviria</taxon>
        <taxon>Bamfordvirae</taxon>
        <taxon>Nucleocytoviricota</taxon>
        <taxon>Megaviricetes</taxon>
        <taxon>Algavirales</taxon>
        <taxon>Phycodnaviridae</taxon>
        <taxon>Prasinovirus</taxon>
    </lineage>
</organism>
<dbReference type="GO" id="GO:0006298">
    <property type="term" value="P:mismatch repair"/>
    <property type="evidence" value="ECO:0007669"/>
    <property type="project" value="TreeGrafter"/>
</dbReference>
<comment type="similarity">
    <text evidence="1 3">Belongs to the PCNA family.</text>
</comment>
<keyword evidence="2 3" id="KW-0238">DNA-binding</keyword>
<dbReference type="GO" id="GO:0003677">
    <property type="term" value="F:DNA binding"/>
    <property type="evidence" value="ECO:0007669"/>
    <property type="project" value="UniProtKB-KW"/>
</dbReference>